<protein>
    <submittedName>
        <fullName evidence="1">Uncharacterized protein</fullName>
    </submittedName>
</protein>
<dbReference type="EMBL" id="CP047593">
    <property type="protein sequence ID" value="QHI70108.1"/>
    <property type="molecule type" value="Genomic_DNA"/>
</dbReference>
<accession>A0A6P1MDG0</accession>
<organism evidence="1 2">
    <name type="scientific">Tichowtungia aerotolerans</name>
    <dbReference type="NCBI Taxonomy" id="2697043"/>
    <lineage>
        <taxon>Bacteria</taxon>
        <taxon>Pseudomonadati</taxon>
        <taxon>Kiritimatiellota</taxon>
        <taxon>Tichowtungiia</taxon>
        <taxon>Tichowtungiales</taxon>
        <taxon>Tichowtungiaceae</taxon>
        <taxon>Tichowtungia</taxon>
    </lineage>
</organism>
<name>A0A6P1MDG0_9BACT</name>
<dbReference type="RefSeq" id="WP_160629287.1">
    <property type="nucleotide sequence ID" value="NZ_CP047593.1"/>
</dbReference>
<dbReference type="AlphaFoldDB" id="A0A6P1MDG0"/>
<evidence type="ECO:0000313" key="1">
    <source>
        <dbReference type="EMBL" id="QHI70108.1"/>
    </source>
</evidence>
<reference evidence="1 2" key="1">
    <citation type="submission" date="2020-01" db="EMBL/GenBank/DDBJ databases">
        <title>Ponticoccus aerotolerans gen. nov., sp. nov., an anaerobic bacterium and proposal of Ponticoccusceae fam. nov., Ponticoccusles ord. nov. and Ponticoccuse classis nov. in the phylum Kiritimatiellaeota.</title>
        <authorList>
            <person name="Zhou L.Y."/>
            <person name="Du Z.J."/>
        </authorList>
    </citation>
    <scope>NUCLEOTIDE SEQUENCE [LARGE SCALE GENOMIC DNA]</scope>
    <source>
        <strain evidence="1 2">S-5007</strain>
    </source>
</reference>
<dbReference type="Proteomes" id="UP000464954">
    <property type="component" value="Chromosome"/>
</dbReference>
<keyword evidence="2" id="KW-1185">Reference proteome</keyword>
<gene>
    <name evidence="1" type="ORF">GT409_11855</name>
</gene>
<sequence>MDLDSFFTAMEGFLQRQREFGLVMSPALRLRTENLGRPKTTAVSSQHVPEQ</sequence>
<dbReference type="KEGG" id="taer:GT409_11855"/>
<evidence type="ECO:0000313" key="2">
    <source>
        <dbReference type="Proteomes" id="UP000464954"/>
    </source>
</evidence>
<proteinExistence type="predicted"/>